<dbReference type="GO" id="GO:0051959">
    <property type="term" value="F:dynein light intermediate chain binding"/>
    <property type="evidence" value="ECO:0007669"/>
    <property type="project" value="TreeGrafter"/>
</dbReference>
<dbReference type="GO" id="GO:0008017">
    <property type="term" value="F:microtubule binding"/>
    <property type="evidence" value="ECO:0007669"/>
    <property type="project" value="TreeGrafter"/>
</dbReference>
<evidence type="ECO:0000313" key="1">
    <source>
        <dbReference type="Ensembl" id="ENSHCOP00000017428.1"/>
    </source>
</evidence>
<keyword evidence="2" id="KW-1185">Reference proteome</keyword>
<dbReference type="GO" id="GO:0031122">
    <property type="term" value="P:cytoplasmic microtubule organization"/>
    <property type="evidence" value="ECO:0007669"/>
    <property type="project" value="TreeGrafter"/>
</dbReference>
<reference evidence="1" key="2">
    <citation type="submission" date="2025-09" db="UniProtKB">
        <authorList>
            <consortium name="Ensembl"/>
        </authorList>
    </citation>
    <scope>IDENTIFICATION</scope>
</reference>
<protein>
    <recommendedName>
        <fullName evidence="3">HOOK N-terminal domain-containing protein</fullName>
    </recommendedName>
</protein>
<dbReference type="GO" id="GO:0005813">
    <property type="term" value="C:centrosome"/>
    <property type="evidence" value="ECO:0007669"/>
    <property type="project" value="TreeGrafter"/>
</dbReference>
<dbReference type="GO" id="GO:0005737">
    <property type="term" value="C:cytoplasm"/>
    <property type="evidence" value="ECO:0007669"/>
    <property type="project" value="TreeGrafter"/>
</dbReference>
<name>A0A3Q2YIR7_HIPCM</name>
<dbReference type="GeneTree" id="ENSGT00940000154785"/>
<reference evidence="1" key="1">
    <citation type="submission" date="2025-08" db="UniProtKB">
        <authorList>
            <consortium name="Ensembl"/>
        </authorList>
    </citation>
    <scope>IDENTIFICATION</scope>
</reference>
<sequence>MDGTLSELLAAFLESPLVLWVRTLGPLGSCDNAGSEERVNMFVELVDGVFLHKIMTQIDPSPNNQRLNKNVNNDVSLRLHNLTLLTRHIRTYYQVCILTKDP</sequence>
<dbReference type="Gene3D" id="1.10.418.10">
    <property type="entry name" value="Calponin-like domain"/>
    <property type="match status" value="1"/>
</dbReference>
<dbReference type="AlphaFoldDB" id="A0A3Q2YIR7"/>
<dbReference type="GO" id="GO:0030705">
    <property type="term" value="P:cytoskeleton-dependent intracellular transport"/>
    <property type="evidence" value="ECO:0007669"/>
    <property type="project" value="TreeGrafter"/>
</dbReference>
<evidence type="ECO:0008006" key="3">
    <source>
        <dbReference type="Google" id="ProtNLM"/>
    </source>
</evidence>
<dbReference type="Ensembl" id="ENSHCOT00000013824.1">
    <property type="protein sequence ID" value="ENSHCOP00000017428.1"/>
    <property type="gene ID" value="ENSHCOG00000001217.1"/>
</dbReference>
<dbReference type="PANTHER" id="PTHR18947">
    <property type="entry name" value="HOOK PROTEINS"/>
    <property type="match status" value="1"/>
</dbReference>
<dbReference type="Proteomes" id="UP000264820">
    <property type="component" value="Unplaced"/>
</dbReference>
<evidence type="ECO:0000313" key="2">
    <source>
        <dbReference type="Proteomes" id="UP000264820"/>
    </source>
</evidence>
<dbReference type="SUPFAM" id="SSF116907">
    <property type="entry name" value="Hook domain"/>
    <property type="match status" value="1"/>
</dbReference>
<dbReference type="PANTHER" id="PTHR18947:SF31">
    <property type="entry name" value="PROTEIN DAPLE"/>
    <property type="match status" value="1"/>
</dbReference>
<dbReference type="InterPro" id="IPR036872">
    <property type="entry name" value="CH_dom_sf"/>
</dbReference>
<organism evidence="1 2">
    <name type="scientific">Hippocampus comes</name>
    <name type="common">Tiger tail seahorse</name>
    <dbReference type="NCBI Taxonomy" id="109280"/>
    <lineage>
        <taxon>Eukaryota</taxon>
        <taxon>Metazoa</taxon>
        <taxon>Chordata</taxon>
        <taxon>Craniata</taxon>
        <taxon>Vertebrata</taxon>
        <taxon>Euteleostomi</taxon>
        <taxon>Actinopterygii</taxon>
        <taxon>Neopterygii</taxon>
        <taxon>Teleostei</taxon>
        <taxon>Neoteleostei</taxon>
        <taxon>Acanthomorphata</taxon>
        <taxon>Syngnathiaria</taxon>
        <taxon>Syngnathiformes</taxon>
        <taxon>Syngnathoidei</taxon>
        <taxon>Syngnathidae</taxon>
        <taxon>Hippocampus</taxon>
    </lineage>
</organism>
<dbReference type="OMA" id="NQCISKH"/>
<accession>A0A3Q2YIR7</accession>
<proteinExistence type="predicted"/>